<feature type="domain" description="Ig-like" evidence="2">
    <location>
        <begin position="324"/>
        <end position="405"/>
    </location>
</feature>
<dbReference type="Pfam" id="PF13585">
    <property type="entry name" value="CHU_C"/>
    <property type="match status" value="1"/>
</dbReference>
<dbReference type="RefSeq" id="WP_229337730.1">
    <property type="nucleotide sequence ID" value="NZ_JAJBZG010000001.1"/>
</dbReference>
<dbReference type="Gene3D" id="2.60.40.2700">
    <property type="match status" value="1"/>
</dbReference>
<protein>
    <submittedName>
        <fullName evidence="3">T9SS type B sorting domain-containing protein</fullName>
    </submittedName>
</protein>
<dbReference type="InterPro" id="IPR026341">
    <property type="entry name" value="T9SS_type_B"/>
</dbReference>
<accession>A0A9X1RVD9</accession>
<comment type="caution">
    <text evidence="3">The sequence shown here is derived from an EMBL/GenBank/DDBJ whole genome shotgun (WGS) entry which is preliminary data.</text>
</comment>
<dbReference type="EMBL" id="JAJBZG010000001">
    <property type="protein sequence ID" value="MCB7480096.1"/>
    <property type="molecule type" value="Genomic_DNA"/>
</dbReference>
<keyword evidence="1" id="KW-0732">Signal</keyword>
<dbReference type="NCBIfam" id="TIGR04131">
    <property type="entry name" value="Bac_Flav_CTERM"/>
    <property type="match status" value="1"/>
</dbReference>
<organism evidence="3 4">
    <name type="scientific">Christiangramia sediminis</name>
    <dbReference type="NCBI Taxonomy" id="2881336"/>
    <lineage>
        <taxon>Bacteria</taxon>
        <taxon>Pseudomonadati</taxon>
        <taxon>Bacteroidota</taxon>
        <taxon>Flavobacteriia</taxon>
        <taxon>Flavobacteriales</taxon>
        <taxon>Flavobacteriaceae</taxon>
        <taxon>Christiangramia</taxon>
    </lineage>
</organism>
<feature type="signal peptide" evidence="1">
    <location>
        <begin position="1"/>
        <end position="20"/>
    </location>
</feature>
<dbReference type="Pfam" id="PF19081">
    <property type="entry name" value="Ig_7"/>
    <property type="match status" value="1"/>
</dbReference>
<dbReference type="Proteomes" id="UP001139414">
    <property type="component" value="Unassembled WGS sequence"/>
</dbReference>
<dbReference type="AlphaFoldDB" id="A0A9X1RVD9"/>
<name>A0A9X1RVD9_9FLAO</name>
<feature type="chain" id="PRO_5040872035" evidence="1">
    <location>
        <begin position="21"/>
        <end position="626"/>
    </location>
</feature>
<evidence type="ECO:0000313" key="3">
    <source>
        <dbReference type="EMBL" id="MCB7480096.1"/>
    </source>
</evidence>
<keyword evidence="4" id="KW-1185">Reference proteome</keyword>
<gene>
    <name evidence="3" type="ORF">LGQ90_02360</name>
</gene>
<dbReference type="InterPro" id="IPR044023">
    <property type="entry name" value="Ig_7"/>
</dbReference>
<evidence type="ECO:0000256" key="1">
    <source>
        <dbReference type="SAM" id="SignalP"/>
    </source>
</evidence>
<reference evidence="3" key="1">
    <citation type="submission" date="2021-10" db="EMBL/GenBank/DDBJ databases">
        <title>Gramella sp. ASW11-100T, isolated from marine sediment.</title>
        <authorList>
            <person name="Xia C."/>
        </authorList>
    </citation>
    <scope>NUCLEOTIDE SEQUENCE</scope>
    <source>
        <strain evidence="3">ASW11-100</strain>
    </source>
</reference>
<evidence type="ECO:0000313" key="4">
    <source>
        <dbReference type="Proteomes" id="UP001139414"/>
    </source>
</evidence>
<proteinExistence type="predicted"/>
<sequence>MKRHITALFFLLFLCLEGNAQLGFCTGSKGDPIFQEDFGSGNSSGNELGAGVTSYRFVRQDPQDGEYTISADIGNTITSWHNYIPQTTISGGKALIVNADFNPGKFYEKKISGLCENTTYEFSAFLMNVYNKASNVCANDEIPNNVKFEIWDETNSFVLKSGDTGDIFATNSPIWEQYALTFQSEPGQEAVILKMYNNGEGGCGNDLAIDDIIFSSCGDLTEITTQEGNSVPIEICEENSPFTITIKASPDNSVYEEHYYQWQESSNSEDWQDITGANTQVYETGPINNTTYFRVKVAEDIINLSSNECSSASEAFKIKIIQKPLAPVSSGDINVCGNDDIPALQVNTDEGMLVNWYDAEIGGNLLAENTNSYIPETEGTYYAEAVNADYDCAGSLRTAVTLAINSVPEEEDEELQICPGSDLQISAGVSGFRYVWNTGETSEAIRVDTSGIFSVEIITDTGCSVTKTINIKPVDNAQISEVKSEGETVTIIPEYEGQFLYSLDGQNFQGSNVFRSLPGGVYTAYIKDLQECNLDFKEFPHIVIPAFISPNNDGINDRFELKGIEYFDSSEIQIFDRYGKLLKIDSGKDFIWNGQFEGVNLPADDYWYRIEISGFKDLTGHFSLMR</sequence>
<evidence type="ECO:0000259" key="2">
    <source>
        <dbReference type="Pfam" id="PF19081"/>
    </source>
</evidence>